<dbReference type="InterPro" id="IPR021980">
    <property type="entry name" value="PHTF1/2_N"/>
</dbReference>
<comment type="caution">
    <text evidence="10">The sequence shown here is derived from an EMBL/GenBank/DDBJ whole genome shotgun (WGS) entry which is preliminary data.</text>
</comment>
<feature type="compositionally biased region" description="Low complexity" evidence="6">
    <location>
        <begin position="501"/>
        <end position="515"/>
    </location>
</feature>
<feature type="domain" description="LicD/FKTN/FKRP nucleotidyltransferase" evidence="8">
    <location>
        <begin position="62"/>
        <end position="104"/>
    </location>
</feature>
<keyword evidence="3 7" id="KW-1133">Transmembrane helix</keyword>
<evidence type="ECO:0000256" key="4">
    <source>
        <dbReference type="ARBA" id="ARBA00023136"/>
    </source>
</evidence>
<feature type="region of interest" description="Disordered" evidence="6">
    <location>
        <begin position="280"/>
        <end position="316"/>
    </location>
</feature>
<evidence type="ECO:0000256" key="6">
    <source>
        <dbReference type="SAM" id="MobiDB-lite"/>
    </source>
</evidence>
<dbReference type="GO" id="GO:0016020">
    <property type="term" value="C:membrane"/>
    <property type="evidence" value="ECO:0007669"/>
    <property type="project" value="UniProtKB-SubCell"/>
</dbReference>
<name>A0A3M6VE04_9STRA</name>
<feature type="transmembrane region" description="Helical" evidence="7">
    <location>
        <begin position="423"/>
        <end position="440"/>
    </location>
</feature>
<feature type="transmembrane region" description="Helical" evidence="7">
    <location>
        <begin position="793"/>
        <end position="814"/>
    </location>
</feature>
<dbReference type="STRING" id="542832.A0A3M6VE04"/>
<accession>A0A3M6VE04</accession>
<sequence length="913" mass="102797">MLPHRVPVAAASGSSRQQIVYYLICLLLLLTTLQLLQFLYRKCDTRVHMSSLLSKTSQILTRHNVEYWLDKGTLLGVYRDDGLIPWEYDVDLGVMNATCDKISALKTEFEAVGLTAYDRQDDIPHKVKLTYDTETHEFYWSDPKLHDPCIRVYDTTDTTAWVDIYWYVELTSEEVMLDHEKILVPPDYDMEDNLVCCSEGLQAYTEHMCCGGCVPRKSLFPLQHKFVNIHDGVDPVQEQPVPAEVGQILSIQYGKNALTSRVEGHSVWFLDESAAIYSASGPARRRGGSTGDHVSTQSLMDEEFSTPPRRLNSKRLHRKADSSPEVFLQHQRLKREMNLRRELIDFDLIKGSALFHTKPASHDHKLVQEGLIRALFVPFHAKFWSHKPWFYQTATALYMLHIVALCIYIFHHKATSVHNSFEVFFPIFLLFLVAIGYGRVSSALQTPDIPDPACKILSPVKQGLENVCNSGLDNSPLTSGLGSALAESENSDGTDSDEESGNSSSSSEEANSNDDIFPHKSISAPSSPKRQLRQSVGKPPTSLPPMSLPPRVPLGIGLERDEQFARRRVTVCVWEEGSPVKRAMSITELRNTILAKVKATSIRMFYRKVAELSAIVLALVPVALRCATKCQEFDCLDLTQEPLDMLMWISQLSKELSVDRLWLHAQELASGASVISFSCMLSTYYLASIIFAAFADAEVTYHRRFLYAKCFTALTSSRRSRLANLPHFRLKNVMNIKAWISLRGGRTWLKRQGRQRAADEIVSTSFLVILVLLVVMGMQAVSDGSGSLSPESIIGIEVAIWCMLSSVFMLRFMMLGSNINKKYQNTSLLLTEQMNVYLRLLAKPHKKDKLLVSNNVLKLACKLLKELNSPNKVSGLTMNPLLYNITRVVVLSAFSSTASDFFGFKLKLWKLKA</sequence>
<feature type="transmembrane region" description="Helical" evidence="7">
    <location>
        <begin position="20"/>
        <end position="40"/>
    </location>
</feature>
<keyword evidence="4 7" id="KW-0472">Membrane</keyword>
<feature type="transmembrane region" description="Helical" evidence="7">
    <location>
        <begin position="668"/>
        <end position="695"/>
    </location>
</feature>
<evidence type="ECO:0000313" key="12">
    <source>
        <dbReference type="Proteomes" id="UP000282087"/>
    </source>
</evidence>
<dbReference type="GO" id="GO:0009100">
    <property type="term" value="P:glycoprotein metabolic process"/>
    <property type="evidence" value="ECO:0007669"/>
    <property type="project" value="UniProtKB-ARBA"/>
</dbReference>
<keyword evidence="2 7" id="KW-0812">Transmembrane</keyword>
<dbReference type="Pfam" id="PF04991">
    <property type="entry name" value="LicD"/>
    <property type="match status" value="1"/>
</dbReference>
<protein>
    <submittedName>
        <fullName evidence="10">Uncharacterized protein</fullName>
    </submittedName>
</protein>
<comment type="subcellular location">
    <subcellularLocation>
        <location evidence="1">Membrane</location>
        <topology evidence="1">Multi-pass membrane protein</topology>
    </subcellularLocation>
</comment>
<reference evidence="12 13" key="1">
    <citation type="submission" date="2018-06" db="EMBL/GenBank/DDBJ databases">
        <title>Comparative genomics of downy mildews reveals potential adaptations to biotrophy.</title>
        <authorList>
            <person name="Fletcher K."/>
            <person name="Klosterman S.J."/>
            <person name="Derevnina L."/>
            <person name="Martin F."/>
            <person name="Koike S."/>
            <person name="Reyes Chin-Wo S."/>
            <person name="Mou B."/>
            <person name="Michelmore R."/>
        </authorList>
    </citation>
    <scope>NUCLEOTIDE SEQUENCE [LARGE SCALE GENOMIC DNA]</scope>
    <source>
        <strain evidence="11 13">R13</strain>
        <strain evidence="10 12">R14</strain>
    </source>
</reference>
<dbReference type="EMBL" id="QKXF01000225">
    <property type="protein sequence ID" value="RQM13937.1"/>
    <property type="molecule type" value="Genomic_DNA"/>
</dbReference>
<feature type="region of interest" description="Disordered" evidence="6">
    <location>
        <begin position="479"/>
        <end position="550"/>
    </location>
</feature>
<dbReference type="Pfam" id="PF12129">
    <property type="entry name" value="PHTF1-2_N"/>
    <property type="match status" value="1"/>
</dbReference>
<evidence type="ECO:0000256" key="5">
    <source>
        <dbReference type="ARBA" id="ARBA00023180"/>
    </source>
</evidence>
<feature type="transmembrane region" description="Helical" evidence="7">
    <location>
        <begin position="761"/>
        <end position="781"/>
    </location>
</feature>
<evidence type="ECO:0000256" key="2">
    <source>
        <dbReference type="ARBA" id="ARBA00022692"/>
    </source>
</evidence>
<feature type="compositionally biased region" description="Acidic residues" evidence="6">
    <location>
        <begin position="489"/>
        <end position="500"/>
    </location>
</feature>
<dbReference type="VEuPathDB" id="FungiDB:DD237_004713"/>
<dbReference type="PANTHER" id="PTHR12680">
    <property type="entry name" value="PUTATIVE HOMEODOMAIN TRANSCRIPTION FACTOR PHTF"/>
    <property type="match status" value="1"/>
</dbReference>
<feature type="domain" description="PHTF1/2 N-terminal" evidence="9">
    <location>
        <begin position="332"/>
        <end position="443"/>
    </location>
</feature>
<evidence type="ECO:0000313" key="11">
    <source>
        <dbReference type="EMBL" id="RQM13937.1"/>
    </source>
</evidence>
<dbReference type="Proteomes" id="UP000282087">
    <property type="component" value="Unassembled WGS sequence"/>
</dbReference>
<feature type="compositionally biased region" description="Pro residues" evidence="6">
    <location>
        <begin position="541"/>
        <end position="550"/>
    </location>
</feature>
<gene>
    <name evidence="11" type="ORF">DD237_004713</name>
    <name evidence="10" type="ORF">DD238_004249</name>
</gene>
<dbReference type="EMBL" id="QLLG01000279">
    <property type="protein sequence ID" value="RMX64889.1"/>
    <property type="molecule type" value="Genomic_DNA"/>
</dbReference>
<dbReference type="InterPro" id="IPR007074">
    <property type="entry name" value="LicD/FKTN/FKRP_NTP_transf"/>
</dbReference>
<evidence type="ECO:0000259" key="9">
    <source>
        <dbReference type="Pfam" id="PF12129"/>
    </source>
</evidence>
<feature type="transmembrane region" description="Helical" evidence="7">
    <location>
        <begin position="389"/>
        <end position="411"/>
    </location>
</feature>
<dbReference type="Proteomes" id="UP000286097">
    <property type="component" value="Unassembled WGS sequence"/>
</dbReference>
<keyword evidence="5" id="KW-0325">Glycoprotein</keyword>
<keyword evidence="12" id="KW-1185">Reference proteome</keyword>
<evidence type="ECO:0000313" key="13">
    <source>
        <dbReference type="Proteomes" id="UP000286097"/>
    </source>
</evidence>
<evidence type="ECO:0000259" key="8">
    <source>
        <dbReference type="Pfam" id="PF04991"/>
    </source>
</evidence>
<dbReference type="InterPro" id="IPR039775">
    <property type="entry name" value="PHTF1/2"/>
</dbReference>
<dbReference type="PANTHER" id="PTHR12680:SF6">
    <property type="entry name" value="PROTEIN PHTF"/>
    <property type="match status" value="1"/>
</dbReference>
<organism evidence="10 12">
    <name type="scientific">Peronospora effusa</name>
    <dbReference type="NCBI Taxonomy" id="542832"/>
    <lineage>
        <taxon>Eukaryota</taxon>
        <taxon>Sar</taxon>
        <taxon>Stramenopiles</taxon>
        <taxon>Oomycota</taxon>
        <taxon>Peronosporomycetes</taxon>
        <taxon>Peronosporales</taxon>
        <taxon>Peronosporaceae</taxon>
        <taxon>Peronospora</taxon>
    </lineage>
</organism>
<evidence type="ECO:0000313" key="10">
    <source>
        <dbReference type="EMBL" id="RMX64889.1"/>
    </source>
</evidence>
<evidence type="ECO:0000256" key="1">
    <source>
        <dbReference type="ARBA" id="ARBA00004141"/>
    </source>
</evidence>
<evidence type="ECO:0000256" key="3">
    <source>
        <dbReference type="ARBA" id="ARBA00022989"/>
    </source>
</evidence>
<dbReference type="AlphaFoldDB" id="A0A3M6VE04"/>
<evidence type="ECO:0000256" key="7">
    <source>
        <dbReference type="SAM" id="Phobius"/>
    </source>
</evidence>
<dbReference type="GO" id="GO:0005783">
    <property type="term" value="C:endoplasmic reticulum"/>
    <property type="evidence" value="ECO:0007669"/>
    <property type="project" value="InterPro"/>
</dbReference>
<proteinExistence type="predicted"/>